<comment type="caution">
    <text evidence="4">The sequence shown here is derived from an EMBL/GenBank/DDBJ whole genome shotgun (WGS) entry which is preliminary data.</text>
</comment>
<keyword evidence="5" id="KW-1185">Reference proteome</keyword>
<dbReference type="AlphaFoldDB" id="A0A370FXJ9"/>
<dbReference type="Proteomes" id="UP000254958">
    <property type="component" value="Unassembled WGS sequence"/>
</dbReference>
<evidence type="ECO:0000313" key="3">
    <source>
        <dbReference type="EMBL" id="MBB2187909.1"/>
    </source>
</evidence>
<dbReference type="EMBL" id="JABEQI010000012">
    <property type="protein sequence ID" value="MBB2187909.1"/>
    <property type="molecule type" value="Genomic_DNA"/>
</dbReference>
<evidence type="ECO:0000259" key="1">
    <source>
        <dbReference type="Pfam" id="PF09983"/>
    </source>
</evidence>
<sequence length="393" mass="44883">MTWTTQADLRAHLERLWKRGILPNALIIRTSLFPIAFPLRTPGASDITHRLPAVREWVDTLKSIPHVKLIAHTVNNRAQGAQTLPQTIVIETLEDALAILGKEDMARQIMALHDLTLQQAPFLQDWLSQNALTAHRHAAEWQRLLTLTLWMKENPSPNIYLRQVDLPGIHTKFIEQHKAILSNLFQHTLPAQAVNASYSGTAQFESCYGFRTKPLRVRFRVLDAALSPVPACAHPDITLDSESFAALPLSGCRIFIVENENCFLAFPLLENALVIFGAGYCWGSLKRAHWLRDCSVYYWGDIDTHGFGVLDQLRDILPHTRSFLMDEQTFQTYRQFWDTEPTPVRRTLSRLTPSEQTIFTALQSHRFGPNLRLEQERIHFSDLQQVLDQLTGP</sequence>
<dbReference type="PIRSF" id="PIRSF028408">
    <property type="entry name" value="UCP028408"/>
    <property type="match status" value="1"/>
</dbReference>
<dbReference type="Pfam" id="PF09983">
    <property type="entry name" value="JetD_C"/>
    <property type="match status" value="1"/>
</dbReference>
<protein>
    <recommendedName>
        <fullName evidence="7">Wadjet protein JetD C-terminal domain-containing protein</fullName>
    </recommendedName>
</protein>
<dbReference type="RefSeq" id="WP_114729272.1">
    <property type="nucleotide sequence ID" value="NZ_BJMI01000023.1"/>
</dbReference>
<dbReference type="OrthoDB" id="322908at2"/>
<dbReference type="InterPro" id="IPR024534">
    <property type="entry name" value="JetD_C"/>
</dbReference>
<feature type="domain" description="DUF3322" evidence="2">
    <location>
        <begin position="7"/>
        <end position="185"/>
    </location>
</feature>
<reference evidence="3 6" key="2">
    <citation type="submission" date="2020-04" db="EMBL/GenBank/DDBJ databases">
        <title>Description of novel Gluconacetobacter.</title>
        <authorList>
            <person name="Sombolestani A."/>
        </authorList>
    </citation>
    <scope>NUCLEOTIDE SEQUENCE [LARGE SCALE GENOMIC DNA]</scope>
    <source>
        <strain evidence="3 6">LMG 1382</strain>
    </source>
</reference>
<gene>
    <name evidence="4" type="ORF">C7453_11515</name>
    <name evidence="3" type="ORF">HLH32_16300</name>
</gene>
<dbReference type="EMBL" id="QQAW01000015">
    <property type="protein sequence ID" value="RDI34207.1"/>
    <property type="molecule type" value="Genomic_DNA"/>
</dbReference>
<evidence type="ECO:0000313" key="5">
    <source>
        <dbReference type="Proteomes" id="UP000254958"/>
    </source>
</evidence>
<feature type="domain" description="Wadjet protein JetD C-terminal" evidence="1">
    <location>
        <begin position="209"/>
        <end position="386"/>
    </location>
</feature>
<reference evidence="4 5" key="1">
    <citation type="submission" date="2018-07" db="EMBL/GenBank/DDBJ databases">
        <title>Genomic Encyclopedia of Type Strains, Phase IV (KMG-IV): sequencing the most valuable type-strain genomes for metagenomic binning, comparative biology and taxonomic classification.</title>
        <authorList>
            <person name="Goeker M."/>
        </authorList>
    </citation>
    <scope>NUCLEOTIDE SEQUENCE [LARGE SCALE GENOMIC DNA]</scope>
    <source>
        <strain evidence="4 5">DSM 5603</strain>
    </source>
</reference>
<dbReference type="Pfam" id="PF11795">
    <property type="entry name" value="DUF3322"/>
    <property type="match status" value="1"/>
</dbReference>
<evidence type="ECO:0000313" key="6">
    <source>
        <dbReference type="Proteomes" id="UP000562982"/>
    </source>
</evidence>
<organism evidence="4 5">
    <name type="scientific">Gluconacetobacter liquefaciens</name>
    <name type="common">Acetobacter liquefaciens</name>
    <dbReference type="NCBI Taxonomy" id="89584"/>
    <lineage>
        <taxon>Bacteria</taxon>
        <taxon>Pseudomonadati</taxon>
        <taxon>Pseudomonadota</taxon>
        <taxon>Alphaproteobacteria</taxon>
        <taxon>Acetobacterales</taxon>
        <taxon>Acetobacteraceae</taxon>
        <taxon>Gluconacetobacter</taxon>
    </lineage>
</organism>
<dbReference type="InterPro" id="IPR024537">
    <property type="entry name" value="DUF3322"/>
</dbReference>
<dbReference type="InterPro" id="IPR014544">
    <property type="entry name" value="UCP028408"/>
</dbReference>
<evidence type="ECO:0000313" key="4">
    <source>
        <dbReference type="EMBL" id="RDI34207.1"/>
    </source>
</evidence>
<accession>A0A370FXJ9</accession>
<proteinExistence type="predicted"/>
<evidence type="ECO:0008006" key="7">
    <source>
        <dbReference type="Google" id="ProtNLM"/>
    </source>
</evidence>
<dbReference type="Proteomes" id="UP000562982">
    <property type="component" value="Unassembled WGS sequence"/>
</dbReference>
<evidence type="ECO:0000259" key="2">
    <source>
        <dbReference type="Pfam" id="PF11795"/>
    </source>
</evidence>
<name>A0A370FXJ9_GLULI</name>